<dbReference type="EMBL" id="AP018930">
    <property type="protein sequence ID" value="BBG28255.1"/>
    <property type="molecule type" value="Genomic_DNA"/>
</dbReference>
<evidence type="ECO:0000313" key="2">
    <source>
        <dbReference type="EMBL" id="BBG25461.1"/>
    </source>
</evidence>
<sequence length="241" mass="26594">MIKKTISYIAAILLSLVFFTLVVLPSLLPNNLFHFIKVSNKGYSENVSIYLISWYGCPFGASLSWPLYDVLSHFGNVTVETHYSIYESDVGGYVPGLLFLGFIPNSTVSFHYIYLYNQYLNASPEGTPMKNLVNGGIEELRNEAPAWVYQLILKYDINDSDIFTGFSIVSPAYMGNPPHIPTTLIITGPNGTWILIGYLNSLNPSSLAVSSEGQISKSHMLSLPSVEESASTIMSIINSVE</sequence>
<evidence type="ECO:0000313" key="4">
    <source>
        <dbReference type="Proteomes" id="UP000322983"/>
    </source>
</evidence>
<dbReference type="OrthoDB" id="57485at2157"/>
<reference evidence="5" key="1">
    <citation type="submission" date="2018-09" db="EMBL/GenBank/DDBJ databases">
        <title>Complete Genome Sequencing of Sulfolobus sp. JCM 16834.</title>
        <authorList>
            <person name="Kato S."/>
            <person name="Itoh T."/>
            <person name="Ohkuma M."/>
        </authorList>
    </citation>
    <scope>NUCLEOTIDE SEQUENCE [LARGE SCALE GENOMIC DNA]</scope>
    <source>
        <strain evidence="5">IC-007</strain>
    </source>
</reference>
<evidence type="ECO:0000313" key="5">
    <source>
        <dbReference type="Proteomes" id="UP000325030"/>
    </source>
</evidence>
<proteinExistence type="predicted"/>
<reference evidence="2 4" key="2">
    <citation type="journal article" date="2020" name="Int. J. Syst. Evol. Microbiol.">
        <title>Sulfuracidifex tepidarius gen. nov., sp. nov. and transfer of Sulfolobus metallicus Huber and Stetter 1992 to the genus Sulfuracidifex as Sulfuracidifex metallicus comb. nov.</title>
        <authorList>
            <person name="Itoh T."/>
            <person name="Miura T."/>
            <person name="Sakai H.D."/>
            <person name="Kato S."/>
            <person name="Ohkuma M."/>
            <person name="Takashina T."/>
        </authorList>
    </citation>
    <scope>NUCLEOTIDE SEQUENCE [LARGE SCALE GENOMIC DNA]</scope>
    <source>
        <strain evidence="2 4">IC-006</strain>
        <strain evidence="3">IC-007</strain>
    </source>
</reference>
<dbReference type="InterPro" id="IPR009272">
    <property type="entry name" value="DUF929"/>
</dbReference>
<dbReference type="Pfam" id="PF06053">
    <property type="entry name" value="DUF929"/>
    <property type="match status" value="1"/>
</dbReference>
<accession>A0A510DZ17</accession>
<feature type="transmembrane region" description="Helical" evidence="1">
    <location>
        <begin position="6"/>
        <end position="28"/>
    </location>
</feature>
<dbReference type="EMBL" id="AP018929">
    <property type="protein sequence ID" value="BBG25461.1"/>
    <property type="molecule type" value="Genomic_DNA"/>
</dbReference>
<gene>
    <name evidence="2" type="ORF">IC006_2797</name>
    <name evidence="3" type="ORF">IC007_2811</name>
</gene>
<name>A0A510DZ17_9CREN</name>
<dbReference type="GeneID" id="41719079"/>
<evidence type="ECO:0000256" key="1">
    <source>
        <dbReference type="SAM" id="Phobius"/>
    </source>
</evidence>
<dbReference type="KEGG" id="step:IC006_2797"/>
<keyword evidence="1" id="KW-0812">Transmembrane</keyword>
<organism evidence="2 4">
    <name type="scientific">Sulfuracidifex tepidarius</name>
    <dbReference type="NCBI Taxonomy" id="1294262"/>
    <lineage>
        <taxon>Archaea</taxon>
        <taxon>Thermoproteota</taxon>
        <taxon>Thermoprotei</taxon>
        <taxon>Sulfolobales</taxon>
        <taxon>Sulfolobaceae</taxon>
        <taxon>Sulfuracidifex</taxon>
    </lineage>
</organism>
<dbReference type="RefSeq" id="WP_149528876.1">
    <property type="nucleotide sequence ID" value="NZ_AP018929.1"/>
</dbReference>
<dbReference type="Proteomes" id="UP000322983">
    <property type="component" value="Chromosome"/>
</dbReference>
<evidence type="ECO:0000313" key="3">
    <source>
        <dbReference type="EMBL" id="BBG28255.1"/>
    </source>
</evidence>
<dbReference type="Proteomes" id="UP000325030">
    <property type="component" value="Chromosome"/>
</dbReference>
<keyword evidence="4" id="KW-1185">Reference proteome</keyword>
<feature type="transmembrane region" description="Helical" evidence="1">
    <location>
        <begin position="93"/>
        <end position="115"/>
    </location>
</feature>
<accession>A0A510E6T4</accession>
<protein>
    <recommendedName>
        <fullName evidence="6">DUF929 domain-containing protein</fullName>
    </recommendedName>
</protein>
<dbReference type="AlphaFoldDB" id="A0A510DZ17"/>
<evidence type="ECO:0008006" key="6">
    <source>
        <dbReference type="Google" id="ProtNLM"/>
    </source>
</evidence>
<keyword evidence="1" id="KW-0472">Membrane</keyword>
<keyword evidence="1" id="KW-1133">Transmembrane helix</keyword>